<evidence type="ECO:0000313" key="1">
    <source>
        <dbReference type="EMBL" id="HIR66716.1"/>
    </source>
</evidence>
<evidence type="ECO:0000313" key="2">
    <source>
        <dbReference type="Proteomes" id="UP000823913"/>
    </source>
</evidence>
<accession>A0A9D1E5M9</accession>
<reference evidence="1" key="2">
    <citation type="journal article" date="2021" name="PeerJ">
        <title>Extensive microbial diversity within the chicken gut microbiome revealed by metagenomics and culture.</title>
        <authorList>
            <person name="Gilroy R."/>
            <person name="Ravi A."/>
            <person name="Getino M."/>
            <person name="Pursley I."/>
            <person name="Horton D.L."/>
            <person name="Alikhan N.F."/>
            <person name="Baker D."/>
            <person name="Gharbi K."/>
            <person name="Hall N."/>
            <person name="Watson M."/>
            <person name="Adriaenssens E.M."/>
            <person name="Foster-Nyarko E."/>
            <person name="Jarju S."/>
            <person name="Secka A."/>
            <person name="Antonio M."/>
            <person name="Oren A."/>
            <person name="Chaudhuri R.R."/>
            <person name="La Ragione R."/>
            <person name="Hildebrand F."/>
            <person name="Pallen M.J."/>
        </authorList>
    </citation>
    <scope>NUCLEOTIDE SEQUENCE</scope>
    <source>
        <strain evidence="1">ChiW16-3235</strain>
    </source>
</reference>
<dbReference type="EMBL" id="DVHK01000038">
    <property type="protein sequence ID" value="HIR66716.1"/>
    <property type="molecule type" value="Genomic_DNA"/>
</dbReference>
<sequence>MTVSKLYALPAERVDGKRQGYVTAVLREGERVCAIKCADENEREFFIQPDDVMRTADAIIYRAEGKKCAKKPALRLNIAGYDGRGNFLGFLEDYVLSSYRIKSCIIGGKSYPFERVCLGDIAIVTDKNNAPAAIAAKDMFLQAVVGGK</sequence>
<dbReference type="Proteomes" id="UP000823913">
    <property type="component" value="Unassembled WGS sequence"/>
</dbReference>
<proteinExistence type="predicted"/>
<name>A0A9D1E5M9_9FIRM</name>
<reference evidence="1" key="1">
    <citation type="submission" date="2020-10" db="EMBL/GenBank/DDBJ databases">
        <authorList>
            <person name="Gilroy R."/>
        </authorList>
    </citation>
    <scope>NUCLEOTIDE SEQUENCE</scope>
    <source>
        <strain evidence="1">ChiW16-3235</strain>
    </source>
</reference>
<protein>
    <submittedName>
        <fullName evidence="1">Uncharacterized protein</fullName>
    </submittedName>
</protein>
<dbReference type="AlphaFoldDB" id="A0A9D1E5M9"/>
<comment type="caution">
    <text evidence="1">The sequence shown here is derived from an EMBL/GenBank/DDBJ whole genome shotgun (WGS) entry which is preliminary data.</text>
</comment>
<gene>
    <name evidence="1" type="ORF">IAB94_01565</name>
</gene>
<organism evidence="1 2">
    <name type="scientific">Candidatus Coproplasma avicola</name>
    <dbReference type="NCBI Taxonomy" id="2840744"/>
    <lineage>
        <taxon>Bacteria</taxon>
        <taxon>Bacillati</taxon>
        <taxon>Bacillota</taxon>
        <taxon>Clostridia</taxon>
        <taxon>Eubacteriales</taxon>
        <taxon>Candidatus Coproplasma</taxon>
    </lineage>
</organism>